<dbReference type="Proteomes" id="UP000694727">
    <property type="component" value="Unplaced"/>
</dbReference>
<accession>A0A8D0UGZ2</accession>
<dbReference type="Ensembl" id="ENSSSCT00025010475.1">
    <property type="protein sequence ID" value="ENSSSCP00025004193.1"/>
    <property type="gene ID" value="ENSSSCG00025007666.1"/>
</dbReference>
<name>A0A8D0UGZ2_PIG</name>
<reference evidence="1" key="1">
    <citation type="submission" date="2025-08" db="UniProtKB">
        <authorList>
            <consortium name="Ensembl"/>
        </authorList>
    </citation>
    <scope>IDENTIFICATION</scope>
</reference>
<sequence>MEPRMEACLAQVLQKDVGKRLQVGQELIDYFSDKQKSADLEHDQTMLDKLVDGLATSWVNSSNYKTGMWFLAVTLHLDDENNQVLWNQNENVWPLCM</sequence>
<gene>
    <name evidence="1" type="primary">CLASP1</name>
</gene>
<evidence type="ECO:0000313" key="2">
    <source>
        <dbReference type="Proteomes" id="UP000694727"/>
    </source>
</evidence>
<evidence type="ECO:0000313" key="1">
    <source>
        <dbReference type="Ensembl" id="ENSSSCP00025004193.1"/>
    </source>
</evidence>
<organism evidence="1 2">
    <name type="scientific">Sus scrofa</name>
    <name type="common">Pig</name>
    <dbReference type="NCBI Taxonomy" id="9823"/>
    <lineage>
        <taxon>Eukaryota</taxon>
        <taxon>Metazoa</taxon>
        <taxon>Chordata</taxon>
        <taxon>Craniata</taxon>
        <taxon>Vertebrata</taxon>
        <taxon>Euteleostomi</taxon>
        <taxon>Mammalia</taxon>
        <taxon>Eutheria</taxon>
        <taxon>Laurasiatheria</taxon>
        <taxon>Artiodactyla</taxon>
        <taxon>Suina</taxon>
        <taxon>Suidae</taxon>
        <taxon>Sus</taxon>
    </lineage>
</organism>
<dbReference type="AlphaFoldDB" id="A0A8D0UGZ2"/>
<proteinExistence type="predicted"/>
<protein>
    <submittedName>
        <fullName evidence="1">Cytoplasmic linker associated protein 1</fullName>
    </submittedName>
</protein>